<dbReference type="InterPro" id="IPR036772">
    <property type="entry name" value="SRCR-like_dom_sf"/>
</dbReference>
<proteinExistence type="predicted"/>
<dbReference type="SUPFAM" id="SSF56487">
    <property type="entry name" value="SRCR-like"/>
    <property type="match status" value="1"/>
</dbReference>
<comment type="caution">
    <text evidence="3">The sequence shown here is derived from an EMBL/GenBank/DDBJ whole genome shotgun (WGS) entry which is preliminary data.</text>
</comment>
<keyword evidence="1" id="KW-1015">Disulfide bond</keyword>
<evidence type="ECO:0000256" key="2">
    <source>
        <dbReference type="SAM" id="Phobius"/>
    </source>
</evidence>
<gene>
    <name evidence="3" type="ORF">GM1_015_00770</name>
</gene>
<sequence>MGVWKPLRNEYDDWWPVTEREWLIPAAAVICPVLGFGSAFASLAIRSRLIASCEPFAGADTGPGEGWYVLLVLGPLITAAAFAAVSITFGATANAWGRRRPWIPLAASALIAIITIYLAVLALDVPGHTPDCPTGRPAWWPGWLPL</sequence>
<accession>M3VBG1</accession>
<organism evidence="3 4">
    <name type="scientific">Gordonia malaquae NBRC 108250</name>
    <dbReference type="NCBI Taxonomy" id="1223542"/>
    <lineage>
        <taxon>Bacteria</taxon>
        <taxon>Bacillati</taxon>
        <taxon>Actinomycetota</taxon>
        <taxon>Actinomycetes</taxon>
        <taxon>Mycobacteriales</taxon>
        <taxon>Gordoniaceae</taxon>
        <taxon>Gordonia</taxon>
    </lineage>
</organism>
<keyword evidence="2" id="KW-0812">Transmembrane</keyword>
<protein>
    <submittedName>
        <fullName evidence="3">Uncharacterized protein</fullName>
    </submittedName>
</protein>
<dbReference type="Proteomes" id="UP000035009">
    <property type="component" value="Unassembled WGS sequence"/>
</dbReference>
<feature type="transmembrane region" description="Helical" evidence="2">
    <location>
        <begin position="22"/>
        <end position="45"/>
    </location>
</feature>
<reference evidence="3 4" key="1">
    <citation type="submission" date="2013-02" db="EMBL/GenBank/DDBJ databases">
        <title>Whole genome shotgun sequence of Gordonia malaquae NBRC 108250.</title>
        <authorList>
            <person name="Yoshida I."/>
            <person name="Hosoyama A."/>
            <person name="Tsuchikane K."/>
            <person name="Ando Y."/>
            <person name="Baba S."/>
            <person name="Ohji S."/>
            <person name="Hamada M."/>
            <person name="Tamura T."/>
            <person name="Yamazoe A."/>
            <person name="Yamazaki S."/>
            <person name="Fujita N."/>
        </authorList>
    </citation>
    <scope>NUCLEOTIDE SEQUENCE [LARGE SCALE GENOMIC DNA]</scope>
    <source>
        <strain evidence="3 4">NBRC 108250</strain>
    </source>
</reference>
<keyword evidence="2" id="KW-1133">Transmembrane helix</keyword>
<keyword evidence="2" id="KW-0472">Membrane</keyword>
<dbReference type="GO" id="GO:0016020">
    <property type="term" value="C:membrane"/>
    <property type="evidence" value="ECO:0007669"/>
    <property type="project" value="InterPro"/>
</dbReference>
<name>M3VBG1_GORML</name>
<keyword evidence="4" id="KW-1185">Reference proteome</keyword>
<evidence type="ECO:0000313" key="4">
    <source>
        <dbReference type="Proteomes" id="UP000035009"/>
    </source>
</evidence>
<dbReference type="EMBL" id="BAOP01000015">
    <property type="protein sequence ID" value="GAC80203.1"/>
    <property type="molecule type" value="Genomic_DNA"/>
</dbReference>
<evidence type="ECO:0000256" key="1">
    <source>
        <dbReference type="ARBA" id="ARBA00023157"/>
    </source>
</evidence>
<feature type="transmembrane region" description="Helical" evidence="2">
    <location>
        <begin position="102"/>
        <end position="123"/>
    </location>
</feature>
<feature type="transmembrane region" description="Helical" evidence="2">
    <location>
        <begin position="66"/>
        <end position="90"/>
    </location>
</feature>
<evidence type="ECO:0000313" key="3">
    <source>
        <dbReference type="EMBL" id="GAC80203.1"/>
    </source>
</evidence>
<dbReference type="AlphaFoldDB" id="M3VBG1"/>